<evidence type="ECO:0000313" key="3">
    <source>
        <dbReference type="EMBL" id="KAH0571105.1"/>
    </source>
</evidence>
<dbReference type="SUPFAM" id="SSF103107">
    <property type="entry name" value="Hypothetical protein c14orf129, hspc210"/>
    <property type="match status" value="1"/>
</dbReference>
<dbReference type="VEuPathDB" id="GiardiaDB:SS50377_27405"/>
<evidence type="ECO:0000259" key="1">
    <source>
        <dbReference type="Pfam" id="PF05303"/>
    </source>
</evidence>
<dbReference type="EMBL" id="AUWU02000007">
    <property type="protein sequence ID" value="KAH0571105.1"/>
    <property type="molecule type" value="Genomic_DNA"/>
</dbReference>
<dbReference type="AlphaFoldDB" id="V6LR98"/>
<dbReference type="InterPro" id="IPR007967">
    <property type="entry name" value="GSKIP_dom"/>
</dbReference>
<evidence type="ECO:0000313" key="2">
    <source>
        <dbReference type="EMBL" id="EST43304.1"/>
    </source>
</evidence>
<name>V6LR98_9EUKA</name>
<feature type="domain" description="GSKIP" evidence="1">
    <location>
        <begin position="52"/>
        <end position="85"/>
    </location>
</feature>
<gene>
    <name evidence="2" type="ORF">SS50377_16972</name>
    <name evidence="3" type="ORF">SS50377_27405</name>
</gene>
<keyword evidence="4" id="KW-1185">Reference proteome</keyword>
<dbReference type="EMBL" id="KI546139">
    <property type="protein sequence ID" value="EST43304.1"/>
    <property type="molecule type" value="Genomic_DNA"/>
</dbReference>
<dbReference type="Pfam" id="PF05303">
    <property type="entry name" value="GSKIP_dom"/>
    <property type="match status" value="1"/>
</dbReference>
<organism evidence="2">
    <name type="scientific">Spironucleus salmonicida</name>
    <dbReference type="NCBI Taxonomy" id="348837"/>
    <lineage>
        <taxon>Eukaryota</taxon>
        <taxon>Metamonada</taxon>
        <taxon>Diplomonadida</taxon>
        <taxon>Hexamitidae</taxon>
        <taxon>Hexamitinae</taxon>
        <taxon>Spironucleus</taxon>
    </lineage>
</organism>
<reference evidence="3" key="2">
    <citation type="submission" date="2020-12" db="EMBL/GenBank/DDBJ databases">
        <title>New Spironucleus salmonicida genome in near-complete chromosomes.</title>
        <authorList>
            <person name="Xu F."/>
            <person name="Kurt Z."/>
            <person name="Jimenez-Gonzalez A."/>
            <person name="Astvaldsson A."/>
            <person name="Andersson J.O."/>
            <person name="Svard S.G."/>
        </authorList>
    </citation>
    <scope>NUCLEOTIDE SEQUENCE</scope>
    <source>
        <strain evidence="3">ATCC 50377</strain>
    </source>
</reference>
<reference evidence="2 3" key="1">
    <citation type="journal article" date="2014" name="PLoS Genet.">
        <title>The Genome of Spironucleus salmonicida Highlights a Fish Pathogen Adapted to Fluctuating Environments.</title>
        <authorList>
            <person name="Xu F."/>
            <person name="Jerlstrom-Hultqvist J."/>
            <person name="Einarsson E."/>
            <person name="Astvaldsson A."/>
            <person name="Svard S.G."/>
            <person name="Andersson J.O."/>
        </authorList>
    </citation>
    <scope>NUCLEOTIDE SEQUENCE</scope>
    <source>
        <strain evidence="3">ATCC 50377</strain>
    </source>
</reference>
<protein>
    <submittedName>
        <fullName evidence="3">Aspartate/ornithine carbamoyltransferase, carbamoyl-P binding domain-containing protein</fullName>
    </submittedName>
</protein>
<dbReference type="Proteomes" id="UP000018208">
    <property type="component" value="Unassembled WGS sequence"/>
</dbReference>
<sequence length="85" mass="10291">MAEFLQQEIEFIKNNQQLYEYQFIEVQQENIIVIQHNGELKNIEISESGFLYKNDYYPTFENLLMNTSQDFQNLFFQLVNEKLAK</sequence>
<dbReference type="InterPro" id="IPR023231">
    <property type="entry name" value="GSKIP_dom_sf"/>
</dbReference>
<accession>V6LR98</accession>
<evidence type="ECO:0000313" key="4">
    <source>
        <dbReference type="Proteomes" id="UP000018208"/>
    </source>
</evidence>
<proteinExistence type="predicted"/>